<dbReference type="RefSeq" id="WP_271712309.1">
    <property type="nucleotide sequence ID" value="NZ_AP024169.1"/>
</dbReference>
<dbReference type="EMBL" id="AP024169">
    <property type="protein sequence ID" value="BCN31166.1"/>
    <property type="molecule type" value="Genomic_DNA"/>
</dbReference>
<dbReference type="GO" id="GO:0030313">
    <property type="term" value="C:cell envelope"/>
    <property type="evidence" value="ECO:0007669"/>
    <property type="project" value="UniProtKB-SubCell"/>
</dbReference>
<gene>
    <name evidence="5" type="ORF">bsdtb5_24610</name>
</gene>
<evidence type="ECO:0000259" key="4">
    <source>
        <dbReference type="Pfam" id="PF13407"/>
    </source>
</evidence>
<dbReference type="AlphaFoldDB" id="A0A7R7ELM3"/>
<comment type="similarity">
    <text evidence="2">Belongs to the bacterial solute-binding protein 2 family.</text>
</comment>
<dbReference type="Pfam" id="PF13407">
    <property type="entry name" value="Peripla_BP_4"/>
    <property type="match status" value="1"/>
</dbReference>
<dbReference type="GO" id="GO:0030246">
    <property type="term" value="F:carbohydrate binding"/>
    <property type="evidence" value="ECO:0007669"/>
    <property type="project" value="UniProtKB-ARBA"/>
</dbReference>
<name>A0A7R7ELM3_9FIRM</name>
<dbReference type="KEGG" id="ahb:bsdtb5_24610"/>
<dbReference type="InterPro" id="IPR028082">
    <property type="entry name" value="Peripla_BP_I"/>
</dbReference>
<dbReference type="InterPro" id="IPR025997">
    <property type="entry name" value="SBP_2_dom"/>
</dbReference>
<accession>A0A7R7ELM3</accession>
<evidence type="ECO:0000313" key="5">
    <source>
        <dbReference type="EMBL" id="BCN31166.1"/>
    </source>
</evidence>
<proteinExistence type="inferred from homology"/>
<evidence type="ECO:0000256" key="1">
    <source>
        <dbReference type="ARBA" id="ARBA00004196"/>
    </source>
</evidence>
<evidence type="ECO:0000313" key="6">
    <source>
        <dbReference type="Proteomes" id="UP000595897"/>
    </source>
</evidence>
<dbReference type="Proteomes" id="UP000595897">
    <property type="component" value="Chromosome"/>
</dbReference>
<dbReference type="PANTHER" id="PTHR46847">
    <property type="entry name" value="D-ALLOSE-BINDING PERIPLASMIC PROTEIN-RELATED"/>
    <property type="match status" value="1"/>
</dbReference>
<keyword evidence="6" id="KW-1185">Reference proteome</keyword>
<dbReference type="Gene3D" id="3.40.50.2300">
    <property type="match status" value="2"/>
</dbReference>
<comment type="subcellular location">
    <subcellularLocation>
        <location evidence="1">Cell envelope</location>
    </subcellularLocation>
</comment>
<dbReference type="PANTHER" id="PTHR46847:SF1">
    <property type="entry name" value="D-ALLOSE-BINDING PERIPLASMIC PROTEIN-RELATED"/>
    <property type="match status" value="1"/>
</dbReference>
<reference evidence="5 6" key="1">
    <citation type="submission" date="2020-11" db="EMBL/GenBank/DDBJ databases">
        <title>Draft genome sequencing of a Lachnospiraceae strain isolated from anoxic soil subjected to BSD treatment.</title>
        <authorList>
            <person name="Uek A."/>
            <person name="Tonouchi A."/>
        </authorList>
    </citation>
    <scope>NUCLEOTIDE SEQUENCE [LARGE SCALE GENOMIC DNA]</scope>
    <source>
        <strain evidence="5 6">TB5</strain>
    </source>
</reference>
<feature type="domain" description="Periplasmic binding protein" evidence="4">
    <location>
        <begin position="38"/>
        <end position="295"/>
    </location>
</feature>
<protein>
    <recommendedName>
        <fullName evidence="4">Periplasmic binding protein domain-containing protein</fullName>
    </recommendedName>
</protein>
<dbReference type="SUPFAM" id="SSF53822">
    <property type="entry name" value="Periplasmic binding protein-like I"/>
    <property type="match status" value="1"/>
</dbReference>
<keyword evidence="3" id="KW-0732">Signal</keyword>
<organism evidence="5 6">
    <name type="scientific">Anaeromicropila herbilytica</name>
    <dbReference type="NCBI Taxonomy" id="2785025"/>
    <lineage>
        <taxon>Bacteria</taxon>
        <taxon>Bacillati</taxon>
        <taxon>Bacillota</taxon>
        <taxon>Clostridia</taxon>
        <taxon>Lachnospirales</taxon>
        <taxon>Lachnospiraceae</taxon>
        <taxon>Anaeromicropila</taxon>
    </lineage>
</organism>
<sequence>MDPKEQLGKLNSLYIRTNIPKIFSEETPPTNTNKKYTIGCSVYNSEYEYFKSMQDGVIARATELDMNVITHNQNSNTIEMINGCIELINQNVAGLIISPYNPEAVPIIVSDAQKKKIPVIIIDQGTGGADVEAFIISDSFAGGIIAAEYSLKLIKQHSIKSNNVAIIKVEKTSTYALRRGQAYKSVMLDSGYHVVAEVTANSLELEAYNVMKVILGTYKDDLAAVFCENDRMALGAAKAIEEAGKKGQIILIGFDGISAAIEAIKEGLMQGTIAQQPIKMGRIGAEIMHTILEGELITYDDWTRKVIYIEVYLIDENGQPRFNAI</sequence>
<evidence type="ECO:0000256" key="3">
    <source>
        <dbReference type="ARBA" id="ARBA00022729"/>
    </source>
</evidence>
<evidence type="ECO:0000256" key="2">
    <source>
        <dbReference type="ARBA" id="ARBA00007639"/>
    </source>
</evidence>